<dbReference type="EMBL" id="JADNYJ010000234">
    <property type="protein sequence ID" value="KAF8873546.1"/>
    <property type="molecule type" value="Genomic_DNA"/>
</dbReference>
<dbReference type="OrthoDB" id="3054228at2759"/>
<proteinExistence type="predicted"/>
<evidence type="ECO:0000313" key="1">
    <source>
        <dbReference type="EMBL" id="KAF8873546.1"/>
    </source>
</evidence>
<name>A0A9P5NA69_GYMJU</name>
<keyword evidence="2" id="KW-1185">Reference proteome</keyword>
<reference evidence="1" key="1">
    <citation type="submission" date="2020-11" db="EMBL/GenBank/DDBJ databases">
        <authorList>
            <consortium name="DOE Joint Genome Institute"/>
            <person name="Ahrendt S."/>
            <person name="Riley R."/>
            <person name="Andreopoulos W."/>
            <person name="LaButti K."/>
            <person name="Pangilinan J."/>
            <person name="Ruiz-duenas F.J."/>
            <person name="Barrasa J.M."/>
            <person name="Sanchez-Garcia M."/>
            <person name="Camarero S."/>
            <person name="Miyauchi S."/>
            <person name="Serrano A."/>
            <person name="Linde D."/>
            <person name="Babiker R."/>
            <person name="Drula E."/>
            <person name="Ayuso-Fernandez I."/>
            <person name="Pacheco R."/>
            <person name="Padilla G."/>
            <person name="Ferreira P."/>
            <person name="Barriuso J."/>
            <person name="Kellner H."/>
            <person name="Castanera R."/>
            <person name="Alfaro M."/>
            <person name="Ramirez L."/>
            <person name="Pisabarro A.G."/>
            <person name="Kuo A."/>
            <person name="Tritt A."/>
            <person name="Lipzen A."/>
            <person name="He G."/>
            <person name="Yan M."/>
            <person name="Ng V."/>
            <person name="Cullen D."/>
            <person name="Martin F."/>
            <person name="Rosso M.-N."/>
            <person name="Henrissat B."/>
            <person name="Hibbett D."/>
            <person name="Martinez A.T."/>
            <person name="Grigoriev I.V."/>
        </authorList>
    </citation>
    <scope>NUCLEOTIDE SEQUENCE</scope>
    <source>
        <strain evidence="1">AH 44721</strain>
    </source>
</reference>
<accession>A0A9P5NA69</accession>
<evidence type="ECO:0000313" key="2">
    <source>
        <dbReference type="Proteomes" id="UP000724874"/>
    </source>
</evidence>
<comment type="caution">
    <text evidence="1">The sequence shown here is derived from an EMBL/GenBank/DDBJ whole genome shotgun (WGS) entry which is preliminary data.</text>
</comment>
<dbReference type="AlphaFoldDB" id="A0A9P5NA69"/>
<sequence>MPITLQNPGYRTCLHNCHVVDPKKSRLWDQLIHLHIYHTSSGGPASHQKTHSCGSDGVPLCPETYRETTNQDYQKFAGRLTHRAIARDLVIQRFKQCWPNPEEAPMTTKDNIPGEIPVDLSLDPNYPTDVPWYDNYKAHHLSVNPVDAEQENELNYLKNHKFEVRPNVYHKLVGAIPWEDKPQRLTCKFVVGYELSQDYQPAHMTTVNTLEWLDESDYKWLAVQNGRLKYIDLKEHYKVKGKVACVYQGMFNLAFEMREHPESWDISFVPWESFKKAMMTGCDCEEWEELASADLVVGGPDFSFDFMGMSKGYGVKGMDWWTIFTNYSDLANKTSVWPDPSEMFRVGAKVHGQQTYEMAALSLGLSMPLSVVCEDDDDVLKYAEKIEKGLIHGVLKRDYSDCSSIVIGTFKRDRAVKDAKKAIKEAKQNWKELIHLTGPLCWILQPLVSTLLHIGEVRTFIVGGILIANVCTTPRSDGVLDIAYAERIRPLHKFQFDRNREENKFSWFVAEDVSARAYDFADSYEKFVLEMVGKVIMLEELRYKVPSDLRIFVRADVSVYRNADTGKYSFFVNEFTRSTTTSLFLYYLDGSAGDVLITTMVDVLHTVASNKAKHLPPPRHSPLGM</sequence>
<organism evidence="1 2">
    <name type="scientific">Gymnopilus junonius</name>
    <name type="common">Spectacular rustgill mushroom</name>
    <name type="synonym">Gymnopilus spectabilis subsp. junonius</name>
    <dbReference type="NCBI Taxonomy" id="109634"/>
    <lineage>
        <taxon>Eukaryota</taxon>
        <taxon>Fungi</taxon>
        <taxon>Dikarya</taxon>
        <taxon>Basidiomycota</taxon>
        <taxon>Agaricomycotina</taxon>
        <taxon>Agaricomycetes</taxon>
        <taxon>Agaricomycetidae</taxon>
        <taxon>Agaricales</taxon>
        <taxon>Agaricineae</taxon>
        <taxon>Hymenogastraceae</taxon>
        <taxon>Gymnopilus</taxon>
    </lineage>
</organism>
<dbReference type="Proteomes" id="UP000724874">
    <property type="component" value="Unassembled WGS sequence"/>
</dbReference>
<protein>
    <submittedName>
        <fullName evidence="1">Uncharacterized protein</fullName>
    </submittedName>
</protein>
<gene>
    <name evidence="1" type="ORF">CPB84DRAFT_1798310</name>
</gene>